<dbReference type="AlphaFoldDB" id="A0A4Y1ZE44"/>
<gene>
    <name evidence="1" type="ORF">NBRC111894_2823</name>
</gene>
<dbReference type="Proteomes" id="UP000319716">
    <property type="component" value="Unassembled WGS sequence"/>
</dbReference>
<comment type="caution">
    <text evidence="1">The sequence shown here is derived from an EMBL/GenBank/DDBJ whole genome shotgun (WGS) entry which is preliminary data.</text>
</comment>
<organism evidence="1 2">
    <name type="scientific">Sporolactobacillus inulinus</name>
    <dbReference type="NCBI Taxonomy" id="2078"/>
    <lineage>
        <taxon>Bacteria</taxon>
        <taxon>Bacillati</taxon>
        <taxon>Bacillota</taxon>
        <taxon>Bacilli</taxon>
        <taxon>Bacillales</taxon>
        <taxon>Sporolactobacillaceae</taxon>
        <taxon>Sporolactobacillus</taxon>
    </lineage>
</organism>
<accession>A0A4Y1ZE44</accession>
<protein>
    <submittedName>
        <fullName evidence="1">Uncharacterized protein</fullName>
    </submittedName>
</protein>
<dbReference type="EMBL" id="BEXB01000023">
    <property type="protein sequence ID" value="GAY77269.1"/>
    <property type="molecule type" value="Genomic_DNA"/>
</dbReference>
<sequence length="43" mass="5037">MLNRRFGLAGTLFPQAPEYLRFDSRSRHWSIGLKTGQNYKLLP</sequence>
<proteinExistence type="predicted"/>
<evidence type="ECO:0000313" key="1">
    <source>
        <dbReference type="EMBL" id="GAY77269.1"/>
    </source>
</evidence>
<evidence type="ECO:0000313" key="2">
    <source>
        <dbReference type="Proteomes" id="UP000319716"/>
    </source>
</evidence>
<reference evidence="1 2" key="1">
    <citation type="submission" date="2017-11" db="EMBL/GenBank/DDBJ databases">
        <title>Draft Genome Sequence of Sporolactobacillus inulinus NBRC 111894 Isolated from Koso, a Japanese Sugar-Vegetable Fermented Beverage.</title>
        <authorList>
            <person name="Chiou T.Y."/>
            <person name="Oshima K."/>
            <person name="Suda W."/>
            <person name="Hattori M."/>
            <person name="Takahashi T."/>
        </authorList>
    </citation>
    <scope>NUCLEOTIDE SEQUENCE [LARGE SCALE GENOMIC DNA]</scope>
    <source>
        <strain evidence="1 2">NBRC111894</strain>
    </source>
</reference>
<name>A0A4Y1ZE44_9BACL</name>